<comment type="caution">
    <text evidence="1">The sequence shown here is derived from an EMBL/GenBank/DDBJ whole genome shotgun (WGS) entry which is preliminary data.</text>
</comment>
<organism evidence="1 2">
    <name type="scientific">Mucuna pruriens</name>
    <name type="common">Velvet bean</name>
    <name type="synonym">Dolichos pruriens</name>
    <dbReference type="NCBI Taxonomy" id="157652"/>
    <lineage>
        <taxon>Eukaryota</taxon>
        <taxon>Viridiplantae</taxon>
        <taxon>Streptophyta</taxon>
        <taxon>Embryophyta</taxon>
        <taxon>Tracheophyta</taxon>
        <taxon>Spermatophyta</taxon>
        <taxon>Magnoliopsida</taxon>
        <taxon>eudicotyledons</taxon>
        <taxon>Gunneridae</taxon>
        <taxon>Pentapetalae</taxon>
        <taxon>rosids</taxon>
        <taxon>fabids</taxon>
        <taxon>Fabales</taxon>
        <taxon>Fabaceae</taxon>
        <taxon>Papilionoideae</taxon>
        <taxon>50 kb inversion clade</taxon>
        <taxon>NPAAA clade</taxon>
        <taxon>indigoferoid/millettioid clade</taxon>
        <taxon>Phaseoleae</taxon>
        <taxon>Mucuna</taxon>
    </lineage>
</organism>
<dbReference type="OrthoDB" id="1436205at2759"/>
<keyword evidence="2" id="KW-1185">Reference proteome</keyword>
<name>A0A371FY44_MUCPR</name>
<gene>
    <name evidence="1" type="ORF">CR513_35922</name>
</gene>
<reference evidence="1" key="1">
    <citation type="submission" date="2018-05" db="EMBL/GenBank/DDBJ databases">
        <title>Draft genome of Mucuna pruriens seed.</title>
        <authorList>
            <person name="Nnadi N.E."/>
            <person name="Vos R."/>
            <person name="Hasami M.H."/>
            <person name="Devisetty U.K."/>
            <person name="Aguiy J.C."/>
        </authorList>
    </citation>
    <scope>NUCLEOTIDE SEQUENCE [LARGE SCALE GENOMIC DNA]</scope>
    <source>
        <strain evidence="1">JCA_2017</strain>
    </source>
</reference>
<dbReference type="AlphaFoldDB" id="A0A371FY44"/>
<protein>
    <submittedName>
        <fullName evidence="1">Uncharacterized protein</fullName>
    </submittedName>
</protein>
<proteinExistence type="predicted"/>
<evidence type="ECO:0000313" key="2">
    <source>
        <dbReference type="Proteomes" id="UP000257109"/>
    </source>
</evidence>
<dbReference type="Proteomes" id="UP000257109">
    <property type="component" value="Unassembled WGS sequence"/>
</dbReference>
<feature type="non-terminal residue" evidence="1">
    <location>
        <position position="1"/>
    </location>
</feature>
<evidence type="ECO:0000313" key="1">
    <source>
        <dbReference type="EMBL" id="RDX83201.1"/>
    </source>
</evidence>
<accession>A0A371FY44</accession>
<sequence length="89" mass="10435">MKIFVDPSKVGEINDTLIALITKIDRIHNINNFRLINLCNVTYKTRDSLSPYLFVLCIERLFQLINVVKENKIMHHIQISQERPINSRA</sequence>
<dbReference type="EMBL" id="QJKJ01007431">
    <property type="protein sequence ID" value="RDX83201.1"/>
    <property type="molecule type" value="Genomic_DNA"/>
</dbReference>